<dbReference type="SUPFAM" id="SSF48371">
    <property type="entry name" value="ARM repeat"/>
    <property type="match status" value="1"/>
</dbReference>
<accession>A0ABQ4YA71</accession>
<reference evidence="9" key="2">
    <citation type="submission" date="2022-01" db="EMBL/GenBank/DDBJ databases">
        <authorList>
            <person name="Yamashiro T."/>
            <person name="Shiraishi A."/>
            <person name="Satake H."/>
            <person name="Nakayama K."/>
        </authorList>
    </citation>
    <scope>NUCLEOTIDE SEQUENCE</scope>
</reference>
<evidence type="ECO:0000256" key="5">
    <source>
        <dbReference type="ARBA" id="ARBA00023204"/>
    </source>
</evidence>
<organism evidence="9 10">
    <name type="scientific">Tanacetum coccineum</name>
    <dbReference type="NCBI Taxonomy" id="301880"/>
    <lineage>
        <taxon>Eukaryota</taxon>
        <taxon>Viridiplantae</taxon>
        <taxon>Streptophyta</taxon>
        <taxon>Embryophyta</taxon>
        <taxon>Tracheophyta</taxon>
        <taxon>Spermatophyta</taxon>
        <taxon>Magnoliopsida</taxon>
        <taxon>eudicotyledons</taxon>
        <taxon>Gunneridae</taxon>
        <taxon>Pentapetalae</taxon>
        <taxon>asterids</taxon>
        <taxon>campanulids</taxon>
        <taxon>Asterales</taxon>
        <taxon>Asteraceae</taxon>
        <taxon>Asteroideae</taxon>
        <taxon>Anthemideae</taxon>
        <taxon>Anthemidinae</taxon>
        <taxon>Tanacetum</taxon>
    </lineage>
</organism>
<dbReference type="PANTHER" id="PTHR12663:SF69">
    <property type="entry name" value="SISTER CHROMATID COHESION PROTEIN PDS5 HOMOLOG E"/>
    <property type="match status" value="1"/>
</dbReference>
<dbReference type="Proteomes" id="UP001151760">
    <property type="component" value="Unassembled WGS sequence"/>
</dbReference>
<evidence type="ECO:0000313" key="9">
    <source>
        <dbReference type="EMBL" id="GJS74018.1"/>
    </source>
</evidence>
<feature type="compositionally biased region" description="Polar residues" evidence="8">
    <location>
        <begin position="561"/>
        <end position="570"/>
    </location>
</feature>
<dbReference type="EMBL" id="BQNB010010199">
    <property type="protein sequence ID" value="GJS74018.1"/>
    <property type="molecule type" value="Genomic_DNA"/>
</dbReference>
<name>A0ABQ4YA71_9ASTR</name>
<dbReference type="InterPro" id="IPR039776">
    <property type="entry name" value="Pds5"/>
</dbReference>
<dbReference type="InterPro" id="IPR016024">
    <property type="entry name" value="ARM-type_fold"/>
</dbReference>
<keyword evidence="4" id="KW-0498">Mitosis</keyword>
<dbReference type="CDD" id="cd20404">
    <property type="entry name" value="Tudor_Agenet_AtEML-like"/>
    <property type="match status" value="1"/>
</dbReference>
<evidence type="ECO:0000256" key="7">
    <source>
        <dbReference type="ARBA" id="ARBA00023306"/>
    </source>
</evidence>
<proteinExistence type="predicted"/>
<keyword evidence="10" id="KW-1185">Reference proteome</keyword>
<dbReference type="PANTHER" id="PTHR12663">
    <property type="entry name" value="ANDROGEN INDUCED INHIBITOR OF PROLIFERATION AS3 / PDS5-RELATED"/>
    <property type="match status" value="1"/>
</dbReference>
<evidence type="ECO:0000256" key="8">
    <source>
        <dbReference type="SAM" id="MobiDB-lite"/>
    </source>
</evidence>
<dbReference type="SUPFAM" id="SSF63748">
    <property type="entry name" value="Tudor/PWWP/MBT"/>
    <property type="match status" value="1"/>
</dbReference>
<dbReference type="Pfam" id="PF20168">
    <property type="entry name" value="PDS5"/>
    <property type="match status" value="1"/>
</dbReference>
<evidence type="ECO:0000256" key="4">
    <source>
        <dbReference type="ARBA" id="ARBA00022776"/>
    </source>
</evidence>
<keyword evidence="5" id="KW-0234">DNA repair</keyword>
<evidence type="ECO:0000256" key="6">
    <source>
        <dbReference type="ARBA" id="ARBA00023242"/>
    </source>
</evidence>
<comment type="caution">
    <text evidence="9">The sequence shown here is derived from an EMBL/GenBank/DDBJ whole genome shotgun (WGS) entry which is preliminary data.</text>
</comment>
<feature type="compositionally biased region" description="Basic and acidic residues" evidence="8">
    <location>
        <begin position="395"/>
        <end position="404"/>
    </location>
</feature>
<sequence length="830" mass="92959">MQGALVPSMGALIGDELIKHSDLDVRVAVASCLCEVARITAPDPPYKDEIMKEIFQLNMVAFRELANLTGQSYYKSIHILESFAKVKVCLLMLDLKCDDLVLEMFEQFLRNIRTSHPHAVFTAMATIMTLVIEESDEIATELLSLLISHVTKEKQDISPVPWKLAEKVLSNCKDTLKSYAGTIKKLIKSDPSDYAEVVTVLCKNAIENELVTSDITSVLRSAFLFASHSPAPQCFTLSMSLAGYLFGNGKVIEIGTSKRSVVKQNKSIVIFLNRHHTSLDMVVPIPFMENGKVFGLTSVSKISKSTKRDLNTLENGGSKKTVIHSQSKKQKYIVGERIAAVSNKINRHQLKGKQLETSQNRGTSNGSHSAKGRPKKNKNNVNQHNKPKLVQDSQEDLRVTKFQDKSKGMKSSLYNGIIKKENEPVSDYGGADPLSQQMKDNTQSSKKKSSKKPVANDSRGKNNLKRFEQDLVGRRIKVWWPLDKMFYEGAVSFYNPTDKKHKVLYADGDEEVLDLSQERWLMLDDTSRDQVTQAQIAVLQSPVTAPVKHLKQKGKRKLDSAPTQENNSNPPKRRSSAYSLRTKPTREHEIKDANTSTTDILFNSEYHKDDPVQTPVVSRGINSSEKIIEVERDSEPNAGEKLEVKRLLVSGQTTEVQQDGEPKLSGKFEEKRLLESSQTIEVAQNGEPNPSGYFKEKRPLDLCHTIEMEQDCEPNQRVKLVEKKLPESSEMIEAEQALEQLPSGELEEKRQPESSEMIDVEQDGMPSPSTELLEKKLPGSSDMIEVEQDGERSPSGELEVKRPAETNETAQHVDKSDELVSEPQSDQITV</sequence>
<feature type="region of interest" description="Disordered" evidence="8">
    <location>
        <begin position="344"/>
        <end position="404"/>
    </location>
</feature>
<gene>
    <name evidence="9" type="ORF">Tco_0706859</name>
</gene>
<keyword evidence="3" id="KW-0227">DNA damage</keyword>
<evidence type="ECO:0000256" key="2">
    <source>
        <dbReference type="ARBA" id="ARBA00022618"/>
    </source>
</evidence>
<keyword evidence="7" id="KW-0131">Cell cycle</keyword>
<evidence type="ECO:0000256" key="3">
    <source>
        <dbReference type="ARBA" id="ARBA00022763"/>
    </source>
</evidence>
<keyword evidence="6" id="KW-0539">Nucleus</keyword>
<feature type="region of interest" description="Disordered" evidence="8">
    <location>
        <begin position="422"/>
        <end position="462"/>
    </location>
</feature>
<feature type="region of interest" description="Disordered" evidence="8">
    <location>
        <begin position="546"/>
        <end position="588"/>
    </location>
</feature>
<feature type="compositionally biased region" description="Basic and acidic residues" evidence="8">
    <location>
        <begin position="789"/>
        <end position="818"/>
    </location>
</feature>
<feature type="compositionally biased region" description="Polar residues" evidence="8">
    <location>
        <begin position="355"/>
        <end position="368"/>
    </location>
</feature>
<dbReference type="Gene3D" id="2.30.30.140">
    <property type="match status" value="1"/>
</dbReference>
<keyword evidence="2" id="KW-0132">Cell division</keyword>
<comment type="subcellular location">
    <subcellularLocation>
        <location evidence="1">Nucleus</location>
    </subcellularLocation>
</comment>
<protein>
    <submittedName>
        <fullName evidence="9">Armadillo-type fold protein</fullName>
    </submittedName>
</protein>
<feature type="region of interest" description="Disordered" evidence="8">
    <location>
        <begin position="729"/>
        <end position="830"/>
    </location>
</feature>
<reference evidence="9" key="1">
    <citation type="journal article" date="2022" name="Int. J. Mol. Sci.">
        <title>Draft Genome of Tanacetum Coccineum: Genomic Comparison of Closely Related Tanacetum-Family Plants.</title>
        <authorList>
            <person name="Yamashiro T."/>
            <person name="Shiraishi A."/>
            <person name="Nakayama K."/>
            <person name="Satake H."/>
        </authorList>
    </citation>
    <scope>NUCLEOTIDE SEQUENCE</scope>
</reference>
<feature type="compositionally biased region" description="Polar residues" evidence="8">
    <location>
        <begin position="434"/>
        <end position="443"/>
    </location>
</feature>
<evidence type="ECO:0000256" key="1">
    <source>
        <dbReference type="ARBA" id="ARBA00004123"/>
    </source>
</evidence>
<evidence type="ECO:0000313" key="10">
    <source>
        <dbReference type="Proteomes" id="UP001151760"/>
    </source>
</evidence>